<dbReference type="PROSITE" id="PS50014">
    <property type="entry name" value="BROMODOMAIN_2"/>
    <property type="match status" value="1"/>
</dbReference>
<gene>
    <name evidence="5" type="ORF">AALO_G00145850</name>
</gene>
<dbReference type="PANTHER" id="PTHR13793:SF133">
    <property type="entry name" value="BROMODOMAIN AND PHD FINGER-CONTAINING PROTEIN 3 ISOFORM X1"/>
    <property type="match status" value="1"/>
</dbReference>
<dbReference type="GO" id="GO:0006357">
    <property type="term" value="P:regulation of transcription by RNA polymerase II"/>
    <property type="evidence" value="ECO:0007669"/>
    <property type="project" value="TreeGrafter"/>
</dbReference>
<evidence type="ECO:0000313" key="5">
    <source>
        <dbReference type="EMBL" id="KAG5275299.1"/>
    </source>
</evidence>
<dbReference type="Pfam" id="PF00439">
    <property type="entry name" value="Bromodomain"/>
    <property type="match status" value="1"/>
</dbReference>
<sequence length="169" mass="20553">MQRLHNYWLLKRHSRNGVPLIRRLHTHLQNQRAADQREPDEKLQAVREELKYWQKLRQDLEKARLLVELIRKRERLKREQMKVQQAALELQLTPGLVLLRSTLDQLQEKDSAGIFTTPVSLKERCCVWFLLEVPDYLEFVSEPMDFSTMRRLLEEGQRAWRRAWPTWRR</sequence>
<keyword evidence="3" id="KW-0175">Coiled coil</keyword>
<feature type="coiled-coil region" evidence="3">
    <location>
        <begin position="43"/>
        <end position="86"/>
    </location>
</feature>
<dbReference type="Gene3D" id="1.20.920.10">
    <property type="entry name" value="Bromodomain-like"/>
    <property type="match status" value="1"/>
</dbReference>
<keyword evidence="1 2" id="KW-0103">Bromodomain</keyword>
<reference evidence="5" key="1">
    <citation type="submission" date="2020-10" db="EMBL/GenBank/DDBJ databases">
        <title>Chromosome-scale genome assembly of the Allis shad, Alosa alosa.</title>
        <authorList>
            <person name="Margot Z."/>
            <person name="Christophe K."/>
            <person name="Cabau C."/>
            <person name="Louis A."/>
            <person name="Berthelot C."/>
            <person name="Parey E."/>
            <person name="Roest Crollius H."/>
            <person name="Montfort J."/>
            <person name="Robinson-Rechavi M."/>
            <person name="Bucao C."/>
            <person name="Bouchez O."/>
            <person name="Gislard M."/>
            <person name="Lluch J."/>
            <person name="Milhes M."/>
            <person name="Lampietro C."/>
            <person name="Lopez Roques C."/>
            <person name="Donnadieu C."/>
            <person name="Braasch I."/>
            <person name="Desvignes T."/>
            <person name="Postlethwait J."/>
            <person name="Bobe J."/>
            <person name="Guiguen Y."/>
        </authorList>
    </citation>
    <scope>NUCLEOTIDE SEQUENCE</scope>
    <source>
        <strain evidence="5">M-15738</strain>
        <tissue evidence="5">Blood</tissue>
    </source>
</reference>
<dbReference type="PANTHER" id="PTHR13793">
    <property type="entry name" value="PHD FINGER PROTEINS"/>
    <property type="match status" value="1"/>
</dbReference>
<keyword evidence="6" id="KW-1185">Reference proteome</keyword>
<organism evidence="5 6">
    <name type="scientific">Alosa alosa</name>
    <name type="common">allis shad</name>
    <dbReference type="NCBI Taxonomy" id="278164"/>
    <lineage>
        <taxon>Eukaryota</taxon>
        <taxon>Metazoa</taxon>
        <taxon>Chordata</taxon>
        <taxon>Craniata</taxon>
        <taxon>Vertebrata</taxon>
        <taxon>Euteleostomi</taxon>
        <taxon>Actinopterygii</taxon>
        <taxon>Neopterygii</taxon>
        <taxon>Teleostei</taxon>
        <taxon>Clupei</taxon>
        <taxon>Clupeiformes</taxon>
        <taxon>Clupeoidei</taxon>
        <taxon>Clupeidae</taxon>
        <taxon>Alosa</taxon>
    </lineage>
</organism>
<evidence type="ECO:0000259" key="4">
    <source>
        <dbReference type="PROSITE" id="PS50014"/>
    </source>
</evidence>
<dbReference type="InterPro" id="IPR050701">
    <property type="entry name" value="Histone_Mod_Regulator"/>
</dbReference>
<evidence type="ECO:0000313" key="6">
    <source>
        <dbReference type="Proteomes" id="UP000823561"/>
    </source>
</evidence>
<dbReference type="InterPro" id="IPR001487">
    <property type="entry name" value="Bromodomain"/>
</dbReference>
<dbReference type="AlphaFoldDB" id="A0AAV6GJD0"/>
<proteinExistence type="predicted"/>
<feature type="domain" description="Bromo" evidence="4">
    <location>
        <begin position="107"/>
        <end position="169"/>
    </location>
</feature>
<evidence type="ECO:0000256" key="1">
    <source>
        <dbReference type="ARBA" id="ARBA00023117"/>
    </source>
</evidence>
<name>A0AAV6GJD0_9TELE</name>
<accession>A0AAV6GJD0</accession>
<dbReference type="Proteomes" id="UP000823561">
    <property type="component" value="Chromosome 10"/>
</dbReference>
<protein>
    <recommendedName>
        <fullName evidence="4">Bromo domain-containing protein</fullName>
    </recommendedName>
</protein>
<dbReference type="SUPFAM" id="SSF47370">
    <property type="entry name" value="Bromodomain"/>
    <property type="match status" value="1"/>
</dbReference>
<evidence type="ECO:0000256" key="3">
    <source>
        <dbReference type="SAM" id="Coils"/>
    </source>
</evidence>
<dbReference type="EMBL" id="JADWDJ010000010">
    <property type="protein sequence ID" value="KAG5275299.1"/>
    <property type="molecule type" value="Genomic_DNA"/>
</dbReference>
<evidence type="ECO:0000256" key="2">
    <source>
        <dbReference type="PROSITE-ProRule" id="PRU00035"/>
    </source>
</evidence>
<dbReference type="InterPro" id="IPR036427">
    <property type="entry name" value="Bromodomain-like_sf"/>
</dbReference>
<comment type="caution">
    <text evidence="5">The sequence shown here is derived from an EMBL/GenBank/DDBJ whole genome shotgun (WGS) entry which is preliminary data.</text>
</comment>